<dbReference type="AlphaFoldDB" id="A0A7S4I8A3"/>
<sequence length="183" mass="21253">MLIERQPLYVKGVKQVKGYPGTRYGMHWASESDSKGSSQVAWGYRGSAEYYEKPVNYKMRDESANAFKAAAAYFLTMVLSLIYAQNHHGINAAVLPCITQLPVWIYNSSKSVYLRYRRRHYVDIPDTGNVLPMTHRYMDVGDGISIERNRTFELLRRQVVEMSMKISHITPKRRRRDLKTKNV</sequence>
<name>A0A7S4I8A3_9STRA</name>
<organism evidence="1">
    <name type="scientific">Odontella aurita</name>
    <dbReference type="NCBI Taxonomy" id="265563"/>
    <lineage>
        <taxon>Eukaryota</taxon>
        <taxon>Sar</taxon>
        <taxon>Stramenopiles</taxon>
        <taxon>Ochrophyta</taxon>
        <taxon>Bacillariophyta</taxon>
        <taxon>Mediophyceae</taxon>
        <taxon>Biddulphiophycidae</taxon>
        <taxon>Eupodiscales</taxon>
        <taxon>Odontellaceae</taxon>
        <taxon>Odontella</taxon>
    </lineage>
</organism>
<protein>
    <submittedName>
        <fullName evidence="1">Uncharacterized protein</fullName>
    </submittedName>
</protein>
<proteinExistence type="predicted"/>
<reference evidence="1" key="1">
    <citation type="submission" date="2021-01" db="EMBL/GenBank/DDBJ databases">
        <authorList>
            <person name="Corre E."/>
            <person name="Pelletier E."/>
            <person name="Niang G."/>
            <person name="Scheremetjew M."/>
            <person name="Finn R."/>
            <person name="Kale V."/>
            <person name="Holt S."/>
            <person name="Cochrane G."/>
            <person name="Meng A."/>
            <person name="Brown T."/>
            <person name="Cohen L."/>
        </authorList>
    </citation>
    <scope>NUCLEOTIDE SEQUENCE</scope>
    <source>
        <strain evidence="1">Isolate 1302-5</strain>
    </source>
</reference>
<dbReference type="EMBL" id="HBKQ01012381">
    <property type="protein sequence ID" value="CAE2221255.1"/>
    <property type="molecule type" value="Transcribed_RNA"/>
</dbReference>
<evidence type="ECO:0000313" key="1">
    <source>
        <dbReference type="EMBL" id="CAE2221255.1"/>
    </source>
</evidence>
<gene>
    <name evidence="1" type="ORF">OAUR00152_LOCUS8431</name>
</gene>
<accession>A0A7S4I8A3</accession>